<dbReference type="SMART" id="SM00421">
    <property type="entry name" value="HTH_LUXR"/>
    <property type="match status" value="1"/>
</dbReference>
<dbReference type="PRINTS" id="PR00038">
    <property type="entry name" value="HTHLUXR"/>
</dbReference>
<dbReference type="PANTHER" id="PTHR44688">
    <property type="entry name" value="DNA-BINDING TRANSCRIPTIONAL ACTIVATOR DEVR_DOSR"/>
    <property type="match status" value="1"/>
</dbReference>
<dbReference type="GO" id="GO:0006355">
    <property type="term" value="P:regulation of DNA-templated transcription"/>
    <property type="evidence" value="ECO:0007669"/>
    <property type="project" value="InterPro"/>
</dbReference>
<evidence type="ECO:0000256" key="3">
    <source>
        <dbReference type="ARBA" id="ARBA00023163"/>
    </source>
</evidence>
<dbReference type="STRING" id="688246.Premu_2396"/>
<sequence>MTFSDILKGLKEADDNTQGIRSQAMGGYSPYIKSAQAIDRLGYGRIVLIDFCQCTFLYTSPSIFSTLPQKGIRDNRGRIDNILEERQLSYLSNILKSYFALQENYVRIESSVLHFDFLINTSLCKQMIHASLTPCLIDSNKHITLGICMLAYSTRKQIGNALVKLPGIDYHFELRNDRWVQINNSYLTDMEKVIIGQSANGKSIANIAEYLSVSIATIKTHRTNVFKKLGVNNITEVIQYVEDYNLI</sequence>
<keyword evidence="6" id="KW-1185">Reference proteome</keyword>
<gene>
    <name evidence="5" type="ORF">Premu_2396</name>
</gene>
<evidence type="ECO:0000256" key="1">
    <source>
        <dbReference type="ARBA" id="ARBA00023015"/>
    </source>
</evidence>
<evidence type="ECO:0000313" key="6">
    <source>
        <dbReference type="Proteomes" id="UP000002772"/>
    </source>
</evidence>
<keyword evidence="1" id="KW-0805">Transcription regulation</keyword>
<feature type="domain" description="HTH luxR-type" evidence="4">
    <location>
        <begin position="180"/>
        <end position="245"/>
    </location>
</feature>
<dbReference type="HOGENOM" id="CLU_1097775_0_0_10"/>
<name>F8N9V5_9BACT</name>
<dbReference type="GO" id="GO:0003677">
    <property type="term" value="F:DNA binding"/>
    <property type="evidence" value="ECO:0007669"/>
    <property type="project" value="UniProtKB-KW"/>
</dbReference>
<evidence type="ECO:0000256" key="2">
    <source>
        <dbReference type="ARBA" id="ARBA00023125"/>
    </source>
</evidence>
<dbReference type="SUPFAM" id="SSF46894">
    <property type="entry name" value="C-terminal effector domain of the bipartite response regulators"/>
    <property type="match status" value="1"/>
</dbReference>
<dbReference type="InterPro" id="IPR000792">
    <property type="entry name" value="Tscrpt_reg_LuxR_C"/>
</dbReference>
<dbReference type="AlphaFoldDB" id="F8N9V5"/>
<evidence type="ECO:0000259" key="4">
    <source>
        <dbReference type="PROSITE" id="PS50043"/>
    </source>
</evidence>
<reference evidence="6" key="1">
    <citation type="journal article" date="2011" name="Stand. Genomic Sci.">
        <title>Non-contiguous finished genome sequence of the opportunistic oral pathogen Prevotella multisaccharivorax type strain (PPPA20).</title>
        <authorList>
            <person name="Pati A."/>
            <person name="Gronow S."/>
            <person name="Lu M."/>
            <person name="Lapidus A."/>
            <person name="Nolan M."/>
            <person name="Lucas S."/>
            <person name="Hammon N."/>
            <person name="Deshpande S."/>
            <person name="Cheng J.F."/>
            <person name="Tapia R."/>
            <person name="Han C."/>
            <person name="Goodwin L."/>
            <person name="Pitluck S."/>
            <person name="Liolios K."/>
            <person name="Pagani I."/>
            <person name="Mavromatis K."/>
            <person name="Mikhailova N."/>
            <person name="Huntemann M."/>
            <person name="Chen A."/>
            <person name="Palaniappan K."/>
            <person name="Land M."/>
            <person name="Hauser L."/>
            <person name="Detter J.C."/>
            <person name="Brambilla E.M."/>
            <person name="Rohde M."/>
            <person name="Goker M."/>
            <person name="Woyke T."/>
            <person name="Bristow J."/>
            <person name="Eisen J.A."/>
            <person name="Markowitz V."/>
            <person name="Hugenholtz P."/>
            <person name="Kyrpides N.C."/>
            <person name="Klenk H.P."/>
            <person name="Ivanova N."/>
        </authorList>
    </citation>
    <scope>NUCLEOTIDE SEQUENCE [LARGE SCALE GENOMIC DNA]</scope>
    <source>
        <strain evidence="6">DSM 17128</strain>
    </source>
</reference>
<dbReference type="RefSeq" id="WP_007575561.1">
    <property type="nucleotide sequence ID" value="NZ_BPTS01000002.1"/>
</dbReference>
<keyword evidence="2" id="KW-0238">DNA-binding</keyword>
<evidence type="ECO:0000313" key="5">
    <source>
        <dbReference type="EMBL" id="EGN57772.1"/>
    </source>
</evidence>
<organism evidence="5 6">
    <name type="scientific">Hallella multisaccharivorax DSM 17128</name>
    <dbReference type="NCBI Taxonomy" id="688246"/>
    <lineage>
        <taxon>Bacteria</taxon>
        <taxon>Pseudomonadati</taxon>
        <taxon>Bacteroidota</taxon>
        <taxon>Bacteroidia</taxon>
        <taxon>Bacteroidales</taxon>
        <taxon>Prevotellaceae</taxon>
        <taxon>Hallella</taxon>
    </lineage>
</organism>
<dbReference type="Pfam" id="PF00196">
    <property type="entry name" value="GerE"/>
    <property type="match status" value="1"/>
</dbReference>
<dbReference type="PANTHER" id="PTHR44688:SF16">
    <property type="entry name" value="DNA-BINDING TRANSCRIPTIONAL ACTIVATOR DEVR_DOSR"/>
    <property type="match status" value="1"/>
</dbReference>
<dbReference type="eggNOG" id="COG2197">
    <property type="taxonomic scope" value="Bacteria"/>
</dbReference>
<dbReference type="PROSITE" id="PS50043">
    <property type="entry name" value="HTH_LUXR_2"/>
    <property type="match status" value="1"/>
</dbReference>
<dbReference type="InterPro" id="IPR016032">
    <property type="entry name" value="Sig_transdc_resp-reg_C-effctor"/>
</dbReference>
<accession>F8N9V5</accession>
<protein>
    <submittedName>
        <fullName evidence="5">Transcriptional regulator, LuxR family</fullName>
    </submittedName>
</protein>
<dbReference type="InterPro" id="IPR036388">
    <property type="entry name" value="WH-like_DNA-bd_sf"/>
</dbReference>
<dbReference type="CDD" id="cd06170">
    <property type="entry name" value="LuxR_C_like"/>
    <property type="match status" value="1"/>
</dbReference>
<proteinExistence type="predicted"/>
<keyword evidence="3" id="KW-0804">Transcription</keyword>
<dbReference type="EMBL" id="GL945017">
    <property type="protein sequence ID" value="EGN57772.1"/>
    <property type="molecule type" value="Genomic_DNA"/>
</dbReference>
<dbReference type="Proteomes" id="UP000002772">
    <property type="component" value="Unassembled WGS sequence"/>
</dbReference>
<dbReference type="Gene3D" id="1.10.10.10">
    <property type="entry name" value="Winged helix-like DNA-binding domain superfamily/Winged helix DNA-binding domain"/>
    <property type="match status" value="1"/>
</dbReference>